<evidence type="ECO:0000313" key="13">
    <source>
        <dbReference type="EMBL" id="KAK1410201.1"/>
    </source>
</evidence>
<evidence type="ECO:0000256" key="2">
    <source>
        <dbReference type="ARBA" id="ARBA00009665"/>
    </source>
</evidence>
<comment type="similarity">
    <text evidence="2">Belongs to the SYG1 (TC 2.A.94) family.</text>
</comment>
<organism evidence="13 14">
    <name type="scientific">Tagetes erecta</name>
    <name type="common">African marigold</name>
    <dbReference type="NCBI Taxonomy" id="13708"/>
    <lineage>
        <taxon>Eukaryota</taxon>
        <taxon>Viridiplantae</taxon>
        <taxon>Streptophyta</taxon>
        <taxon>Embryophyta</taxon>
        <taxon>Tracheophyta</taxon>
        <taxon>Spermatophyta</taxon>
        <taxon>Magnoliopsida</taxon>
        <taxon>eudicotyledons</taxon>
        <taxon>Gunneridae</taxon>
        <taxon>Pentapetalae</taxon>
        <taxon>asterids</taxon>
        <taxon>campanulids</taxon>
        <taxon>Asterales</taxon>
        <taxon>Asteraceae</taxon>
        <taxon>Asteroideae</taxon>
        <taxon>Heliantheae alliance</taxon>
        <taxon>Tageteae</taxon>
        <taxon>Tagetes</taxon>
    </lineage>
</organism>
<dbReference type="InterPro" id="IPR004331">
    <property type="entry name" value="SPX_dom"/>
</dbReference>
<evidence type="ECO:0000259" key="11">
    <source>
        <dbReference type="PROSITE" id="PS51380"/>
    </source>
</evidence>
<dbReference type="InterPro" id="IPR034092">
    <property type="entry name" value="PHO1_SPX"/>
</dbReference>
<keyword evidence="7 10" id="KW-1133">Transmembrane helix</keyword>
<evidence type="ECO:0000256" key="3">
    <source>
        <dbReference type="ARBA" id="ARBA00022448"/>
    </source>
</evidence>
<comment type="caution">
    <text evidence="13">The sequence shown here is derived from an EMBL/GenBank/DDBJ whole genome shotgun (WGS) entry which is preliminary data.</text>
</comment>
<evidence type="ECO:0000313" key="14">
    <source>
        <dbReference type="Proteomes" id="UP001229421"/>
    </source>
</evidence>
<dbReference type="GO" id="GO:0005886">
    <property type="term" value="C:plasma membrane"/>
    <property type="evidence" value="ECO:0007669"/>
    <property type="project" value="UniProtKB-SubCell"/>
</dbReference>
<accession>A0AAD8JWW4</accession>
<dbReference type="GO" id="GO:0005802">
    <property type="term" value="C:trans-Golgi network"/>
    <property type="evidence" value="ECO:0007669"/>
    <property type="project" value="TreeGrafter"/>
</dbReference>
<feature type="transmembrane region" description="Helical" evidence="10">
    <location>
        <begin position="654"/>
        <end position="670"/>
    </location>
</feature>
<feature type="transmembrane region" description="Helical" evidence="10">
    <location>
        <begin position="682"/>
        <end position="698"/>
    </location>
</feature>
<dbReference type="PROSITE" id="PS51380">
    <property type="entry name" value="EXS"/>
    <property type="match status" value="1"/>
</dbReference>
<evidence type="ECO:0000256" key="4">
    <source>
        <dbReference type="ARBA" id="ARBA00022475"/>
    </source>
</evidence>
<dbReference type="Pfam" id="PF03124">
    <property type="entry name" value="EXS"/>
    <property type="match status" value="1"/>
</dbReference>
<sequence>MKFGKEFTSQMVPEWAEVYMNYNHLKSILKQILIFRRRRLNNPTVRSPKKGKLLKRHSFYRAFSGLTNRVANYNDRDNDADAEAEVILVSEIQEDPPECQHYQTMFFRSSEEGAENELLFFRRLDDEFNKVLCFYKRKVDEVVLEAQELNKQMDALFALKIKICDPHFHTSSAPSTSGVLPLEEIQEVEMKQEIEQREMVSLDILNHVKMNVRAEYMFDGTKADLSFNKKELKTAQVKLKQAFVEFHRKLWLLKSYSFLNQLAISKIMKKYDKVTSRKASKAYLDMVNNSYLSQSDEVVKLMERVEAAFITHFANANRSQGMSDLRPRAKRDRHRVTFFVGCFFGCSMALVVAVILTIHARDLLRSAGRDQYMINIFPLYSLFVYIVLHMLMYAANIYFWKRFRVNYAFIFGFKPSTELGYKQILLLSSGLLVLTLAAVLSNLEMEMDVKTQRFTTLTELVPLGLVTVLLLIMFCPFNIMYRASRFFLIVSLWHCVCAPFYKVTFPDFFLGDQLTSQVQMLRTVQFYICYYSWGDFKRRSNTCDQSNIYELVYIFIAVIPYWSRFLQCMRQVFEHKDYEPAMNGLKYLSTVVAVVTRTIYVQRRGMSMRIIAASSSGVATIYNTYWDIVKDWGLLCKDSKNPWLRDKLILPNKSVYFVAMVMNVILRLAWMQTVLDFHEAPWVHRSTMIFIVASLEIVRRGLWNFFRLENEHLNNVGKFRAFKSVPLPFSYDDGDT</sequence>
<dbReference type="Proteomes" id="UP001229421">
    <property type="component" value="Unassembled WGS sequence"/>
</dbReference>
<evidence type="ECO:0000256" key="5">
    <source>
        <dbReference type="ARBA" id="ARBA00022592"/>
    </source>
</evidence>
<keyword evidence="6 10" id="KW-0812">Transmembrane</keyword>
<dbReference type="GO" id="GO:0016036">
    <property type="term" value="P:cellular response to phosphate starvation"/>
    <property type="evidence" value="ECO:0007669"/>
    <property type="project" value="TreeGrafter"/>
</dbReference>
<evidence type="ECO:0000256" key="7">
    <source>
        <dbReference type="ARBA" id="ARBA00022989"/>
    </source>
</evidence>
<feature type="domain" description="EXS" evidence="11">
    <location>
        <begin position="544"/>
        <end position="736"/>
    </location>
</feature>
<gene>
    <name evidence="13" type="ORF">QVD17_36736</name>
</gene>
<protein>
    <submittedName>
        <fullName evidence="13">Uncharacterized protein</fullName>
    </submittedName>
</protein>
<comment type="subcellular location">
    <subcellularLocation>
        <location evidence="1">Cell membrane</location>
        <topology evidence="1">Multi-pass membrane protein</topology>
    </subcellularLocation>
</comment>
<feature type="transmembrane region" description="Helical" evidence="10">
    <location>
        <begin position="584"/>
        <end position="601"/>
    </location>
</feature>
<name>A0AAD8JWW4_TARER</name>
<keyword evidence="4" id="KW-1003">Cell membrane</keyword>
<evidence type="ECO:0000256" key="8">
    <source>
        <dbReference type="ARBA" id="ARBA00023136"/>
    </source>
</evidence>
<dbReference type="CDD" id="cd14476">
    <property type="entry name" value="SPX_PHO1_like"/>
    <property type="match status" value="1"/>
</dbReference>
<dbReference type="Pfam" id="PF03105">
    <property type="entry name" value="SPX"/>
    <property type="match status" value="1"/>
</dbReference>
<dbReference type="PROSITE" id="PS51382">
    <property type="entry name" value="SPX"/>
    <property type="match status" value="1"/>
</dbReference>
<dbReference type="EMBL" id="JAUHHV010000010">
    <property type="protein sequence ID" value="KAK1410201.1"/>
    <property type="molecule type" value="Genomic_DNA"/>
</dbReference>
<dbReference type="PANTHER" id="PTHR10783">
    <property type="entry name" value="XENOTROPIC AND POLYTROPIC RETROVIRUS RECEPTOR 1-RELATED"/>
    <property type="match status" value="1"/>
</dbReference>
<feature type="transmembrane region" description="Helical" evidence="10">
    <location>
        <begin position="419"/>
        <end position="440"/>
    </location>
</feature>
<keyword evidence="3" id="KW-0813">Transport</keyword>
<comment type="function">
    <text evidence="9">May transport inorganic phosphate (Pi).</text>
</comment>
<keyword evidence="5" id="KW-0592">Phosphate transport</keyword>
<dbReference type="AlphaFoldDB" id="A0AAD8JWW4"/>
<evidence type="ECO:0000256" key="6">
    <source>
        <dbReference type="ARBA" id="ARBA00022692"/>
    </source>
</evidence>
<dbReference type="InterPro" id="IPR004342">
    <property type="entry name" value="EXS_C"/>
</dbReference>
<proteinExistence type="inferred from homology"/>
<reference evidence="13" key="1">
    <citation type="journal article" date="2023" name="bioRxiv">
        <title>Improved chromosome-level genome assembly for marigold (Tagetes erecta).</title>
        <authorList>
            <person name="Jiang F."/>
            <person name="Yuan L."/>
            <person name="Wang S."/>
            <person name="Wang H."/>
            <person name="Xu D."/>
            <person name="Wang A."/>
            <person name="Fan W."/>
        </authorList>
    </citation>
    <scope>NUCLEOTIDE SEQUENCE</scope>
    <source>
        <strain evidence="13">WSJ</strain>
        <tissue evidence="13">Leaf</tissue>
    </source>
</reference>
<evidence type="ECO:0000256" key="9">
    <source>
        <dbReference type="ARBA" id="ARBA00043939"/>
    </source>
</evidence>
<dbReference type="PANTHER" id="PTHR10783:SF111">
    <property type="entry name" value="EXS-RELATED"/>
    <property type="match status" value="1"/>
</dbReference>
<evidence type="ECO:0000256" key="10">
    <source>
        <dbReference type="SAM" id="Phobius"/>
    </source>
</evidence>
<dbReference type="GO" id="GO:0000822">
    <property type="term" value="F:inositol hexakisphosphate binding"/>
    <property type="evidence" value="ECO:0007669"/>
    <property type="project" value="TreeGrafter"/>
</dbReference>
<feature type="transmembrane region" description="Helical" evidence="10">
    <location>
        <begin position="460"/>
        <end position="481"/>
    </location>
</feature>
<evidence type="ECO:0000259" key="12">
    <source>
        <dbReference type="PROSITE" id="PS51382"/>
    </source>
</evidence>
<feature type="transmembrane region" description="Helical" evidence="10">
    <location>
        <begin position="379"/>
        <end position="399"/>
    </location>
</feature>
<evidence type="ECO:0000256" key="1">
    <source>
        <dbReference type="ARBA" id="ARBA00004651"/>
    </source>
</evidence>
<keyword evidence="8 10" id="KW-0472">Membrane</keyword>
<dbReference type="GO" id="GO:0006817">
    <property type="term" value="P:phosphate ion transport"/>
    <property type="evidence" value="ECO:0007669"/>
    <property type="project" value="UniProtKB-KW"/>
</dbReference>
<feature type="transmembrane region" description="Helical" evidence="10">
    <location>
        <begin position="547"/>
        <end position="564"/>
    </location>
</feature>
<feature type="domain" description="SPX" evidence="12">
    <location>
        <begin position="1"/>
        <end position="285"/>
    </location>
</feature>
<keyword evidence="14" id="KW-1185">Reference proteome</keyword>
<feature type="transmembrane region" description="Helical" evidence="10">
    <location>
        <begin position="336"/>
        <end position="359"/>
    </location>
</feature>